<evidence type="ECO:0000313" key="2">
    <source>
        <dbReference type="Proteomes" id="UP001187343"/>
    </source>
</evidence>
<evidence type="ECO:0000313" key="1">
    <source>
        <dbReference type="EMBL" id="KAK2870677.1"/>
    </source>
</evidence>
<proteinExistence type="predicted"/>
<keyword evidence="2" id="KW-1185">Reference proteome</keyword>
<gene>
    <name evidence="1" type="ORF">Q8A67_023204</name>
</gene>
<name>A0AA88P4P1_9TELE</name>
<reference evidence="1" key="1">
    <citation type="submission" date="2023-08" db="EMBL/GenBank/DDBJ databases">
        <title>Chromosome-level Genome Assembly of mud carp (Cirrhinus molitorella).</title>
        <authorList>
            <person name="Liu H."/>
        </authorList>
    </citation>
    <scope>NUCLEOTIDE SEQUENCE</scope>
    <source>
        <strain evidence="1">Prfri</strain>
        <tissue evidence="1">Muscle</tissue>
    </source>
</reference>
<dbReference type="AlphaFoldDB" id="A0AA88P4P1"/>
<sequence length="83" mass="9016">MIATPAHDKDAQSHTQSSIWIANVAAAAVAGHGTLHHLSSPGLFRQMRVCGWQRQGIYPLSPSLYCLLFKFGSGSFCRCIKVS</sequence>
<dbReference type="Proteomes" id="UP001187343">
    <property type="component" value="Unassembled WGS sequence"/>
</dbReference>
<accession>A0AA88P4P1</accession>
<dbReference type="EMBL" id="JAUYZG010000023">
    <property type="protein sequence ID" value="KAK2870677.1"/>
    <property type="molecule type" value="Genomic_DNA"/>
</dbReference>
<organism evidence="1 2">
    <name type="scientific">Cirrhinus molitorella</name>
    <name type="common">mud carp</name>
    <dbReference type="NCBI Taxonomy" id="172907"/>
    <lineage>
        <taxon>Eukaryota</taxon>
        <taxon>Metazoa</taxon>
        <taxon>Chordata</taxon>
        <taxon>Craniata</taxon>
        <taxon>Vertebrata</taxon>
        <taxon>Euteleostomi</taxon>
        <taxon>Actinopterygii</taxon>
        <taxon>Neopterygii</taxon>
        <taxon>Teleostei</taxon>
        <taxon>Ostariophysi</taxon>
        <taxon>Cypriniformes</taxon>
        <taxon>Cyprinidae</taxon>
        <taxon>Labeoninae</taxon>
        <taxon>Labeonini</taxon>
        <taxon>Cirrhinus</taxon>
    </lineage>
</organism>
<comment type="caution">
    <text evidence="1">The sequence shown here is derived from an EMBL/GenBank/DDBJ whole genome shotgun (WGS) entry which is preliminary data.</text>
</comment>
<protein>
    <submittedName>
        <fullName evidence="1">Uncharacterized protein</fullName>
    </submittedName>
</protein>